<evidence type="ECO:0000313" key="2">
    <source>
        <dbReference type="Proteomes" id="UP000197007"/>
    </source>
</evidence>
<keyword evidence="2" id="KW-1185">Reference proteome</keyword>
<dbReference type="EMBL" id="CP022022">
    <property type="protein sequence ID" value="ASF41751.1"/>
    <property type="molecule type" value="Genomic_DNA"/>
</dbReference>
<accession>A0A1Z4BKC8</accession>
<protein>
    <submittedName>
        <fullName evidence="1">Uncharacterized protein</fullName>
    </submittedName>
</protein>
<name>A0A1Z4BKC8_9FLAO</name>
<organism evidence="1 2">
    <name type="scientific">Capnocytophaga endodontalis</name>
    <dbReference type="NCBI Taxonomy" id="2708117"/>
    <lineage>
        <taxon>Bacteria</taxon>
        <taxon>Pseudomonadati</taxon>
        <taxon>Bacteroidota</taxon>
        <taxon>Flavobacteriia</taxon>
        <taxon>Flavobacteriales</taxon>
        <taxon>Flavobacteriaceae</taxon>
        <taxon>Capnocytophaga</taxon>
    </lineage>
</organism>
<sequence>MNDYVKISGFEKIEGVEILYLQKTEKYDFFKIVNAQKPLLATKGGVVEDGCFIITPEGDMFFSVQYHLDIEGWRNQLKRSAELLHILVGWIDKESFILSDGRSYLLRECKVTTDFKNHHKG</sequence>
<dbReference type="RefSeq" id="WP_088592973.1">
    <property type="nucleotide sequence ID" value="NZ_CP022022.1"/>
</dbReference>
<dbReference type="AlphaFoldDB" id="A0A1Z4BKC8"/>
<dbReference type="Proteomes" id="UP000197007">
    <property type="component" value="Chromosome"/>
</dbReference>
<evidence type="ECO:0000313" key="1">
    <source>
        <dbReference type="EMBL" id="ASF41751.1"/>
    </source>
</evidence>
<dbReference type="KEGG" id="capn:CBG49_00885"/>
<reference evidence="2" key="1">
    <citation type="submission" date="2017-06" db="EMBL/GenBank/DDBJ databases">
        <title>Complete genome sequence of Capnocytophaga sp. KCOM 1579 (=ChDC OS43) isolated from a human refractory periapical abscess lesion.</title>
        <authorList>
            <person name="Kook J.-K."/>
            <person name="Park S.-N."/>
            <person name="Lim Y.K."/>
            <person name="Roh H."/>
        </authorList>
    </citation>
    <scope>NUCLEOTIDE SEQUENCE [LARGE SCALE GENOMIC DNA]</scope>
    <source>
        <strain evidence="2">ChDC OS43</strain>
    </source>
</reference>
<gene>
    <name evidence="1" type="ORF">CBG49_00885</name>
</gene>
<proteinExistence type="predicted"/>